<keyword evidence="2" id="KW-0539">Nucleus</keyword>
<feature type="domain" description="RSE1/DDB1/CPSF1 C-terminal" evidence="6">
    <location>
        <begin position="735"/>
        <end position="1059"/>
    </location>
</feature>
<dbReference type="GO" id="GO:0031123">
    <property type="term" value="P:RNA 3'-end processing"/>
    <property type="evidence" value="ECO:0007669"/>
    <property type="project" value="UniProtKB-ARBA"/>
</dbReference>
<dbReference type="Pfam" id="PF03178">
    <property type="entry name" value="CPSF_A"/>
    <property type="match status" value="1"/>
</dbReference>
<keyword evidence="10" id="KW-1185">Reference proteome</keyword>
<organism evidence="9 10">
    <name type="scientific">Cercocebus atys</name>
    <name type="common">Sooty mangabey</name>
    <name type="synonym">Cercocebus torquatus atys</name>
    <dbReference type="NCBI Taxonomy" id="9531"/>
    <lineage>
        <taxon>Eukaryota</taxon>
        <taxon>Metazoa</taxon>
        <taxon>Chordata</taxon>
        <taxon>Craniata</taxon>
        <taxon>Vertebrata</taxon>
        <taxon>Euteleostomi</taxon>
        <taxon>Mammalia</taxon>
        <taxon>Eutheria</taxon>
        <taxon>Euarchontoglires</taxon>
        <taxon>Primates</taxon>
        <taxon>Haplorrhini</taxon>
        <taxon>Catarrhini</taxon>
        <taxon>Cercopithecidae</taxon>
        <taxon>Cercopithecinae</taxon>
        <taxon>Cercocebus</taxon>
    </lineage>
</organism>
<proteinExistence type="inferred from homology"/>
<evidence type="ECO:0000256" key="2">
    <source>
        <dbReference type="ARBA" id="ARBA00023242"/>
    </source>
</evidence>
<protein>
    <recommendedName>
        <fullName evidence="4">Cleavage and polyadenylation specificity factor subunit 1</fullName>
    </recommendedName>
</protein>
<evidence type="ECO:0000256" key="3">
    <source>
        <dbReference type="ARBA" id="ARBA00038446"/>
    </source>
</evidence>
<dbReference type="FunFam" id="2.130.10.10:FF:000100">
    <property type="entry name" value="Cleavage and polyadenylation specificity factor subunit 1"/>
    <property type="match status" value="1"/>
</dbReference>
<dbReference type="Pfam" id="PF23726">
    <property type="entry name" value="Beta-prop_RSE1_2nd"/>
    <property type="match status" value="1"/>
</dbReference>
<accession>A0A2K5MRM1</accession>
<dbReference type="AlphaFoldDB" id="A0A2K5MRM1"/>
<evidence type="ECO:0000256" key="4">
    <source>
        <dbReference type="ARBA" id="ARBA00068483"/>
    </source>
</evidence>
<dbReference type="GO" id="GO:0005634">
    <property type="term" value="C:nucleus"/>
    <property type="evidence" value="ECO:0007669"/>
    <property type="project" value="UniProtKB-SubCell"/>
</dbReference>
<dbReference type="InterPro" id="IPR058543">
    <property type="entry name" value="Beta-prop_RSE1/DDB1/CPSF1_2nd"/>
</dbReference>
<dbReference type="GO" id="GO:0003676">
    <property type="term" value="F:nucleic acid binding"/>
    <property type="evidence" value="ECO:0007669"/>
    <property type="project" value="InterPro"/>
</dbReference>
<dbReference type="InterPro" id="IPR015943">
    <property type="entry name" value="WD40/YVTN_repeat-like_dom_sf"/>
</dbReference>
<reference evidence="9" key="2">
    <citation type="submission" date="2025-09" db="UniProtKB">
        <authorList>
            <consortium name="Ensembl"/>
        </authorList>
    </citation>
    <scope>IDENTIFICATION</scope>
</reference>
<feature type="compositionally biased region" description="Basic and acidic residues" evidence="5">
    <location>
        <begin position="420"/>
        <end position="437"/>
    </location>
</feature>
<reference evidence="9" key="1">
    <citation type="submission" date="2025-08" db="UniProtKB">
        <authorList>
            <consortium name="Ensembl"/>
        </authorList>
    </citation>
    <scope>IDENTIFICATION</scope>
</reference>
<feature type="domain" description="RSE1/DDB1/CPSF1 second beta-propeller" evidence="8">
    <location>
        <begin position="399"/>
        <end position="662"/>
    </location>
</feature>
<dbReference type="Gene3D" id="1.10.150.910">
    <property type="match status" value="1"/>
</dbReference>
<dbReference type="InterPro" id="IPR004871">
    <property type="entry name" value="RSE1/DDB1/CPSF1_C"/>
</dbReference>
<comment type="subcellular location">
    <subcellularLocation>
        <location evidence="1">Nucleus</location>
    </subcellularLocation>
</comment>
<sequence length="1094" mass="123133">MYAVYKQAHPPTGLEFAMYCNFFNNSERNLVVAGTSQLYVYRLNRDAEALTKNDRSTEGKAHREKLELAASFSFFGNVMSMASVQLAGAKRDALLLSFKDAKLSVVEYDPGTHDLKTLSLHYFEEPELRDGFVQNVHTPRVRVDPDGRCAAMLVYGTRLVVLPFRRESLAEEHEGLVGEGQRSSFLPSYIIDVRALDEKLLNIIDLQFLHGYYEPTLLILFEPNQTWPGRVAVRQDTCSIVAISLNITQKVHPVIWSLTSLPFDCTQALAVPKPIGGVVVFAVNSLLYLNQSVPPYGVALNSLTTGTTAFPLRTQEGVRITLDCAQATFISYDKMRPPVPAPCPPLSPPLSPQQSKVITLCLYRDLSGMFTTESRLGGARDELGGRIGSEAEGLGSETSPTVDDEEEMLYGDSGSLFSPSKEEARRSSQPPADRDPAPFRAEPTHWCLLVRENGTMEIYQLPDWRLVFLVKNFPVGQRVLVDSSFGQPTTQGEARREEATRQGELPLVKEVLLVALGSRQSRPYLLVHVDQELLIYEAFPHDSQLGQGNLKVRFKKVPHNINFREKKPKPSKKKAEGGGTEEGAGARGRVARFRYFEDIYGYSGVFICGPSPHWLLVTGRGALRLHPMAIDGPVDSFAPFHNVNCPRGFLYFNRQGELRISVLPAYLSYDAPWPVRKIPLRCTAHYVAYHVESKVYAVATSTNTPCARIPRMTGEEKEFETIERDERYIHPQQEAFSIQLISPVSWEAIPNARIELQEWEHVTCMKTVSLRSEETVSGLKGYVAAGTCLMQGEEVTCRGRILIMDVIEVVPEPGQPLTKNKFKVLYEKEQKGPVTALCHCNGHLVSAIGQKIFLWSLRASELTGMAFIDTQLYIHQMISVKNFILAADVMKSISLLRYQEESKTLSLVSRVRLWVFWVCGQVSDRDRNLMVYMYLPEAKESFGGMRLLRRADFHVGAHVNTFWRTPCRGATEGLSKKSVVWENKHITWFATLDGGIGLLLPMQEKTYRRLLMLQNALTTMLPHHAGLNPRAFRMLHVDRRTLQNAVRNVLDGELLNRYLYLSTMERSELAKKIGTTPDIILDDLLETDRVTAHF</sequence>
<name>A0A2K5MRM1_CERAT</name>
<evidence type="ECO:0000313" key="9">
    <source>
        <dbReference type="Ensembl" id="ENSCATP00000027866.1"/>
    </source>
</evidence>
<dbReference type="GeneTree" id="ENSGT00950000183151"/>
<evidence type="ECO:0000259" key="7">
    <source>
        <dbReference type="Pfam" id="PF10433"/>
    </source>
</evidence>
<evidence type="ECO:0000259" key="8">
    <source>
        <dbReference type="Pfam" id="PF23726"/>
    </source>
</evidence>
<evidence type="ECO:0000259" key="6">
    <source>
        <dbReference type="Pfam" id="PF03178"/>
    </source>
</evidence>
<comment type="similarity">
    <text evidence="3">Belongs to the CPSF1 family.</text>
</comment>
<dbReference type="PANTHER" id="PTHR10644">
    <property type="entry name" value="DNA REPAIR/RNA PROCESSING CPSF FAMILY"/>
    <property type="match status" value="1"/>
</dbReference>
<feature type="domain" description="RSE1/DDB1/CPSF1 first beta-propeller" evidence="7">
    <location>
        <begin position="16"/>
        <end position="292"/>
    </location>
</feature>
<evidence type="ECO:0000313" key="10">
    <source>
        <dbReference type="Proteomes" id="UP000233060"/>
    </source>
</evidence>
<evidence type="ECO:0000256" key="1">
    <source>
        <dbReference type="ARBA" id="ARBA00004123"/>
    </source>
</evidence>
<dbReference type="Ensembl" id="ENSCATT00000052113.1">
    <property type="protein sequence ID" value="ENSCATP00000027866.1"/>
    <property type="gene ID" value="ENSCATG00000037234.1"/>
</dbReference>
<dbReference type="InterPro" id="IPR018846">
    <property type="entry name" value="Beta-prop_RSE1/DDB1/CPSF1_1st"/>
</dbReference>
<dbReference type="FunFam" id="1.10.150.910:FF:000005">
    <property type="entry name" value="Cleavage and polyadenylation specific factor 1"/>
    <property type="match status" value="1"/>
</dbReference>
<dbReference type="Pfam" id="PF10433">
    <property type="entry name" value="Beta-prop_RSE1_1st"/>
    <property type="match status" value="1"/>
</dbReference>
<gene>
    <name evidence="9" type="primary">CPSF1</name>
</gene>
<dbReference type="Bgee" id="ENSCATG00000037234">
    <property type="expression patterns" value="Expressed in skeletal muscle tissue and 12 other cell types or tissues"/>
</dbReference>
<dbReference type="Gene3D" id="2.130.10.10">
    <property type="entry name" value="YVTN repeat-like/Quinoprotein amine dehydrogenase"/>
    <property type="match status" value="2"/>
</dbReference>
<dbReference type="FunFam" id="2.130.10.10:FF:000118">
    <property type="entry name" value="Cleavage and polyadenylation specificity factor subunit 1"/>
    <property type="match status" value="1"/>
</dbReference>
<dbReference type="InterPro" id="IPR050358">
    <property type="entry name" value="RSE1/DDB1/CFT1"/>
</dbReference>
<feature type="region of interest" description="Disordered" evidence="5">
    <location>
        <begin position="563"/>
        <end position="584"/>
    </location>
</feature>
<feature type="region of interest" description="Disordered" evidence="5">
    <location>
        <begin position="377"/>
        <end position="439"/>
    </location>
</feature>
<evidence type="ECO:0000256" key="5">
    <source>
        <dbReference type="SAM" id="MobiDB-lite"/>
    </source>
</evidence>
<dbReference type="Proteomes" id="UP000233060">
    <property type="component" value="Unassembled WGS sequence"/>
</dbReference>